<evidence type="ECO:0000313" key="4">
    <source>
        <dbReference type="Proteomes" id="UP000198424"/>
    </source>
</evidence>
<dbReference type="RefSeq" id="WP_035626595.1">
    <property type="nucleotide sequence ID" value="NZ_JBEWQG010000036.1"/>
</dbReference>
<dbReference type="OrthoDB" id="758966at2"/>
<dbReference type="Proteomes" id="UP000198424">
    <property type="component" value="Unassembled WGS sequence"/>
</dbReference>
<reference evidence="2 4" key="2">
    <citation type="submission" date="2016-11" db="EMBL/GenBank/DDBJ databases">
        <title>Whole genomes of Flavobacteriaceae.</title>
        <authorList>
            <person name="Stine C."/>
            <person name="Li C."/>
            <person name="Tadesse D."/>
        </authorList>
    </citation>
    <scope>NUCLEOTIDE SEQUENCE [LARGE SCALE GENOMIC DNA]</scope>
    <source>
        <strain evidence="2 4">ATCC 29551</strain>
    </source>
</reference>
<reference evidence="1 3" key="1">
    <citation type="submission" date="2014-07" db="EMBL/GenBank/DDBJ databases">
        <title>Genome of Flavobacterium hydatis DSM 2063.</title>
        <authorList>
            <person name="Pipes S.E."/>
            <person name="Stropko S.J."/>
            <person name="Newman J.D."/>
        </authorList>
    </citation>
    <scope>NUCLEOTIDE SEQUENCE [LARGE SCALE GENOMIC DNA]</scope>
    <source>
        <strain evidence="1 3">DSM 2063</strain>
    </source>
</reference>
<dbReference type="eggNOG" id="ENOG502ZBK6">
    <property type="taxonomic scope" value="Bacteria"/>
</dbReference>
<dbReference type="EMBL" id="JPRM01000038">
    <property type="protein sequence ID" value="KFF10652.1"/>
    <property type="molecule type" value="Genomic_DNA"/>
</dbReference>
<keyword evidence="4" id="KW-1185">Reference proteome</keyword>
<dbReference type="EMBL" id="MUGY01000010">
    <property type="protein sequence ID" value="OXA94295.1"/>
    <property type="molecule type" value="Genomic_DNA"/>
</dbReference>
<protein>
    <recommendedName>
        <fullName evidence="5">DUF2480 family protein</fullName>
    </recommendedName>
</protein>
<evidence type="ECO:0000313" key="3">
    <source>
        <dbReference type="Proteomes" id="UP000028712"/>
    </source>
</evidence>
<dbReference type="Proteomes" id="UP000028712">
    <property type="component" value="Unassembled WGS sequence"/>
</dbReference>
<dbReference type="Pfam" id="PF10652">
    <property type="entry name" value="DUF2480"/>
    <property type="match status" value="1"/>
</dbReference>
<proteinExistence type="predicted"/>
<comment type="caution">
    <text evidence="1">The sequence shown here is derived from an EMBL/GenBank/DDBJ whole genome shotgun (WGS) entry which is preliminary data.</text>
</comment>
<organism evidence="1 3">
    <name type="scientific">Flavobacterium hydatis</name>
    <name type="common">Cytophaga aquatilis</name>
    <dbReference type="NCBI Taxonomy" id="991"/>
    <lineage>
        <taxon>Bacteria</taxon>
        <taxon>Pseudomonadati</taxon>
        <taxon>Bacteroidota</taxon>
        <taxon>Flavobacteriia</taxon>
        <taxon>Flavobacteriales</taxon>
        <taxon>Flavobacteriaceae</taxon>
        <taxon>Flavobacterium</taxon>
    </lineage>
</organism>
<name>A0A086A1T8_FLAHY</name>
<sequence>MEIINKIEASGIQTLDLRSYRPIENDFIVFDIVPFLIEDFLLQEKTFRLEMANIDWNQYKGKDVVITCSNDAIVPLWAYVLISSLLAPHTSIVVYSTTGNHEAVLWMERIRKIEFSAFINQKVVLKANSSIPEEILVLATSQLIKYVQTLMWGEAGSPLMIYKRK</sequence>
<evidence type="ECO:0000313" key="1">
    <source>
        <dbReference type="EMBL" id="KFF10652.1"/>
    </source>
</evidence>
<dbReference type="STRING" id="991.IW20_20505"/>
<dbReference type="AlphaFoldDB" id="A0A086A1T8"/>
<gene>
    <name evidence="2" type="ORF">B0A62_11620</name>
    <name evidence="1" type="ORF">IW20_20505</name>
</gene>
<dbReference type="InterPro" id="IPR018914">
    <property type="entry name" value="DUF2480"/>
</dbReference>
<evidence type="ECO:0008006" key="5">
    <source>
        <dbReference type="Google" id="ProtNLM"/>
    </source>
</evidence>
<evidence type="ECO:0000313" key="2">
    <source>
        <dbReference type="EMBL" id="OXA94295.1"/>
    </source>
</evidence>
<accession>A0A086A1T8</accession>